<dbReference type="PANTHER" id="PTHR12300">
    <property type="entry name" value="HVA22-LIKE PROTEINS"/>
    <property type="match status" value="1"/>
</dbReference>
<dbReference type="InterPro" id="IPR004345">
    <property type="entry name" value="TB2_DP1_HVA22"/>
</dbReference>
<evidence type="ECO:0000313" key="3">
    <source>
        <dbReference type="EMBL" id="OAE29472.1"/>
    </source>
</evidence>
<evidence type="ECO:0000256" key="1">
    <source>
        <dbReference type="RuleBase" id="RU362006"/>
    </source>
</evidence>
<gene>
    <name evidence="3" type="ORF">AXG93_1028s1150</name>
</gene>
<sequence>MWLRDFLCSQGLGARTRCHSSFGRLRKGSCIFTGFAPSSSLLQFETWEPPALNDEAWGEGMALMGSALGSEVGLRLLLSPAASNVIVRSACHIVGVGFPIYSTHKAIERKDRNEQEMWLVYWAAYGCFSAVEMCTDKLLSWFPMYYHAKFVFLVWLQLPNNYGARYTYINLIRPFLMKHQARLDRIVDGTRNDMNKFIISHQNEILAIRSTVQKVALTAYRAVEEALRSTRIEGSRPDQGSSTDGTDAPRSDDESSVAGFESVAGHPIEDPSWIEVPRVENLRDRSNQGASR</sequence>
<proteinExistence type="inferred from homology"/>
<evidence type="ECO:0000313" key="4">
    <source>
        <dbReference type="Proteomes" id="UP000077202"/>
    </source>
</evidence>
<evidence type="ECO:0000256" key="2">
    <source>
        <dbReference type="SAM" id="MobiDB-lite"/>
    </source>
</evidence>
<feature type="compositionally biased region" description="Basic and acidic residues" evidence="2">
    <location>
        <begin position="277"/>
        <end position="286"/>
    </location>
</feature>
<dbReference type="GO" id="GO:0016020">
    <property type="term" value="C:membrane"/>
    <property type="evidence" value="ECO:0007669"/>
    <property type="project" value="UniProtKB-SubCell"/>
</dbReference>
<feature type="region of interest" description="Disordered" evidence="2">
    <location>
        <begin position="230"/>
        <end position="292"/>
    </location>
</feature>
<protein>
    <recommendedName>
        <fullName evidence="1">HVA22-like protein</fullName>
    </recommendedName>
</protein>
<reference evidence="3" key="1">
    <citation type="submission" date="2016-03" db="EMBL/GenBank/DDBJ databases">
        <title>Mechanisms controlling the formation of the plant cell surface in tip-growing cells are functionally conserved among land plants.</title>
        <authorList>
            <person name="Honkanen S."/>
            <person name="Jones V.A."/>
            <person name="Morieri G."/>
            <person name="Champion C."/>
            <person name="Hetherington A.J."/>
            <person name="Kelly S."/>
            <person name="Saint-Marcoux D."/>
            <person name="Proust H."/>
            <person name="Prescott H."/>
            <person name="Dolan L."/>
        </authorList>
    </citation>
    <scope>NUCLEOTIDE SEQUENCE [LARGE SCALE GENOMIC DNA]</scope>
    <source>
        <tissue evidence="3">Whole gametophyte</tissue>
    </source>
</reference>
<dbReference type="AlphaFoldDB" id="A0A176WAL3"/>
<dbReference type="EMBL" id="LVLJ01001457">
    <property type="protein sequence ID" value="OAE29472.1"/>
    <property type="molecule type" value="Genomic_DNA"/>
</dbReference>
<comment type="similarity">
    <text evidence="1">Belongs to the DP1 family.</text>
</comment>
<dbReference type="Proteomes" id="UP000077202">
    <property type="component" value="Unassembled WGS sequence"/>
</dbReference>
<dbReference type="Pfam" id="PF03134">
    <property type="entry name" value="TB2_DP1_HVA22"/>
    <property type="match status" value="1"/>
</dbReference>
<accession>A0A176WAL3</accession>
<organism evidence="3 4">
    <name type="scientific">Marchantia polymorpha subsp. ruderalis</name>
    <dbReference type="NCBI Taxonomy" id="1480154"/>
    <lineage>
        <taxon>Eukaryota</taxon>
        <taxon>Viridiplantae</taxon>
        <taxon>Streptophyta</taxon>
        <taxon>Embryophyta</taxon>
        <taxon>Marchantiophyta</taxon>
        <taxon>Marchantiopsida</taxon>
        <taxon>Marchantiidae</taxon>
        <taxon>Marchantiales</taxon>
        <taxon>Marchantiaceae</taxon>
        <taxon>Marchantia</taxon>
    </lineage>
</organism>
<comment type="caution">
    <text evidence="3">The sequence shown here is derived from an EMBL/GenBank/DDBJ whole genome shotgun (WGS) entry which is preliminary data.</text>
</comment>
<name>A0A176WAL3_MARPO</name>
<keyword evidence="4" id="KW-1185">Reference proteome</keyword>
<dbReference type="PANTHER" id="PTHR12300:SF176">
    <property type="entry name" value="HVA22-LIKE PROTEIN"/>
    <property type="match status" value="1"/>
</dbReference>
<comment type="subcellular location">
    <subcellularLocation>
        <location evidence="1">Membrane</location>
        <topology evidence="1">Multi-pass membrane protein</topology>
    </subcellularLocation>
</comment>